<dbReference type="AlphaFoldDB" id="A0A5M3XZ67"/>
<keyword evidence="3" id="KW-1185">Reference proteome</keyword>
<reference evidence="2 3" key="1">
    <citation type="submission" date="2019-10" db="EMBL/GenBank/DDBJ databases">
        <title>Whole genome shotgun sequence of Acrocarpospora pleiomorpha NBRC 16267.</title>
        <authorList>
            <person name="Ichikawa N."/>
            <person name="Kimura A."/>
            <person name="Kitahashi Y."/>
            <person name="Komaki H."/>
            <person name="Oguchi A."/>
        </authorList>
    </citation>
    <scope>NUCLEOTIDE SEQUENCE [LARGE SCALE GENOMIC DNA]</scope>
    <source>
        <strain evidence="2 3">NBRC 16267</strain>
    </source>
</reference>
<dbReference type="RefSeq" id="WP_155351145.1">
    <property type="nucleotide sequence ID" value="NZ_BAAAHM010000042.1"/>
</dbReference>
<keyword evidence="1" id="KW-1133">Transmembrane helix</keyword>
<dbReference type="Proteomes" id="UP000377595">
    <property type="component" value="Unassembled WGS sequence"/>
</dbReference>
<feature type="transmembrane region" description="Helical" evidence="1">
    <location>
        <begin position="32"/>
        <end position="54"/>
    </location>
</feature>
<gene>
    <name evidence="2" type="ORF">Aple_093130</name>
</gene>
<keyword evidence="1" id="KW-0472">Membrane</keyword>
<keyword evidence="1" id="KW-0812">Transmembrane</keyword>
<accession>A0A5M3XZ67</accession>
<sequence>MSFLSHTPPAATEHAPSAGPLGRRAGWVGHAAAIWAATYGVVALVWTITGTGFPFGTNDRHGQVSLLRGLTPQVGAPVFAAVLLAVAVAVLAMAGRWQG</sequence>
<dbReference type="EMBL" id="BLAF01000086">
    <property type="protein sequence ID" value="GES26414.1"/>
    <property type="molecule type" value="Genomic_DNA"/>
</dbReference>
<organism evidence="2 3">
    <name type="scientific">Acrocarpospora pleiomorpha</name>
    <dbReference type="NCBI Taxonomy" id="90975"/>
    <lineage>
        <taxon>Bacteria</taxon>
        <taxon>Bacillati</taxon>
        <taxon>Actinomycetota</taxon>
        <taxon>Actinomycetes</taxon>
        <taxon>Streptosporangiales</taxon>
        <taxon>Streptosporangiaceae</taxon>
        <taxon>Acrocarpospora</taxon>
    </lineage>
</organism>
<proteinExistence type="predicted"/>
<feature type="transmembrane region" description="Helical" evidence="1">
    <location>
        <begin position="74"/>
        <end position="94"/>
    </location>
</feature>
<evidence type="ECO:0000313" key="3">
    <source>
        <dbReference type="Proteomes" id="UP000377595"/>
    </source>
</evidence>
<evidence type="ECO:0000256" key="1">
    <source>
        <dbReference type="SAM" id="Phobius"/>
    </source>
</evidence>
<evidence type="ECO:0000313" key="2">
    <source>
        <dbReference type="EMBL" id="GES26414.1"/>
    </source>
</evidence>
<protein>
    <submittedName>
        <fullName evidence="2">Uncharacterized protein</fullName>
    </submittedName>
</protein>
<dbReference type="OrthoDB" id="2717873at2"/>
<name>A0A5M3XZ67_9ACTN</name>
<comment type="caution">
    <text evidence="2">The sequence shown here is derived from an EMBL/GenBank/DDBJ whole genome shotgun (WGS) entry which is preliminary data.</text>
</comment>